<dbReference type="Proteomes" id="UP001314170">
    <property type="component" value="Unassembled WGS sequence"/>
</dbReference>
<organism evidence="1 2">
    <name type="scientific">Dovyalis caffra</name>
    <dbReference type="NCBI Taxonomy" id="77055"/>
    <lineage>
        <taxon>Eukaryota</taxon>
        <taxon>Viridiplantae</taxon>
        <taxon>Streptophyta</taxon>
        <taxon>Embryophyta</taxon>
        <taxon>Tracheophyta</taxon>
        <taxon>Spermatophyta</taxon>
        <taxon>Magnoliopsida</taxon>
        <taxon>eudicotyledons</taxon>
        <taxon>Gunneridae</taxon>
        <taxon>Pentapetalae</taxon>
        <taxon>rosids</taxon>
        <taxon>fabids</taxon>
        <taxon>Malpighiales</taxon>
        <taxon>Salicaceae</taxon>
        <taxon>Flacourtieae</taxon>
        <taxon>Dovyalis</taxon>
    </lineage>
</organism>
<gene>
    <name evidence="1" type="ORF">DCAF_LOCUS9718</name>
</gene>
<dbReference type="AlphaFoldDB" id="A0AAV1RHA2"/>
<name>A0AAV1RHA2_9ROSI</name>
<protein>
    <submittedName>
        <fullName evidence="1">Uncharacterized protein</fullName>
    </submittedName>
</protein>
<evidence type="ECO:0000313" key="2">
    <source>
        <dbReference type="Proteomes" id="UP001314170"/>
    </source>
</evidence>
<reference evidence="1 2" key="1">
    <citation type="submission" date="2024-01" db="EMBL/GenBank/DDBJ databases">
        <authorList>
            <person name="Waweru B."/>
        </authorList>
    </citation>
    <scope>NUCLEOTIDE SEQUENCE [LARGE SCALE GENOMIC DNA]</scope>
</reference>
<evidence type="ECO:0000313" key="1">
    <source>
        <dbReference type="EMBL" id="CAK7333981.1"/>
    </source>
</evidence>
<dbReference type="EMBL" id="CAWUPB010000936">
    <property type="protein sequence ID" value="CAK7333981.1"/>
    <property type="molecule type" value="Genomic_DNA"/>
</dbReference>
<comment type="caution">
    <text evidence="1">The sequence shown here is derived from an EMBL/GenBank/DDBJ whole genome shotgun (WGS) entry which is preliminary data.</text>
</comment>
<feature type="non-terminal residue" evidence="1">
    <location>
        <position position="58"/>
    </location>
</feature>
<keyword evidence="2" id="KW-1185">Reference proteome</keyword>
<accession>A0AAV1RHA2</accession>
<sequence>TVDTSLQKGLKSKSSAVFTPHGYTCRLFEGCGCTAGPGYIIEPHILLQGAPQGLIIKK</sequence>
<proteinExistence type="predicted"/>
<feature type="non-terminal residue" evidence="1">
    <location>
        <position position="1"/>
    </location>
</feature>